<evidence type="ECO:0000313" key="16">
    <source>
        <dbReference type="Proteomes" id="UP000694865"/>
    </source>
</evidence>
<keyword evidence="10" id="KW-0443">Lipid metabolism</keyword>
<evidence type="ECO:0000256" key="9">
    <source>
        <dbReference type="ARBA" id="ARBA00023034"/>
    </source>
</evidence>
<keyword evidence="7" id="KW-0730">Sialic acid</keyword>
<evidence type="ECO:0000256" key="13">
    <source>
        <dbReference type="ARBA" id="ARBA00023180"/>
    </source>
</evidence>
<feature type="transmembrane region" description="Helical" evidence="15">
    <location>
        <begin position="20"/>
        <end position="38"/>
    </location>
</feature>
<keyword evidence="6" id="KW-0735">Signal-anchor</keyword>
<dbReference type="Proteomes" id="UP000694865">
    <property type="component" value="Unplaced"/>
</dbReference>
<sequence>MTTPIDVVHFKFQIRRKRAILLFVGSSILILPTFYLIYKHANSALLSFADDLQNKDDRSAYVKEIYSKNEKVNRESPDKDYGESLWNQKKRGYEIPLNQDVPLSHDNHSTYYMHADGTLGLDFHCGTCAYIPSSGRLIGTGVGAEIDRNDCVIRMNVAPVKTFEEDYGYKTTIRVLCFMSAPGMIKDDVMTGRSAPERMIFWGVHPLKQPRAYRITLEAMKTYPDIKYYFFRPETEGWAGELFESETGVTRLGSNSWLSTGWFAMIMAFDICDEINVYGMIHDDYCGQHPNDTAPFHYYGIYLNKTECGYYEKSEKMLKGGHRFITEKAVFGKWATEHNVNFYYPSWDDYRFNKTMDTPFVMRDRSGFT</sequence>
<name>A0ABM0GX98_SACKO</name>
<keyword evidence="12" id="KW-1015">Disulfide bond</keyword>
<evidence type="ECO:0000256" key="11">
    <source>
        <dbReference type="ARBA" id="ARBA00023136"/>
    </source>
</evidence>
<dbReference type="InterPro" id="IPR001675">
    <property type="entry name" value="Glyco_trans_29"/>
</dbReference>
<protein>
    <submittedName>
        <fullName evidence="17">Alpha-N-acetyl-neuraminyl-2,3-beta-galactosyl-1, 3-N-acetyl-galactosaminide alpha-2,6-sialyltransferase-like</fullName>
    </submittedName>
</protein>
<evidence type="ECO:0000256" key="5">
    <source>
        <dbReference type="ARBA" id="ARBA00022692"/>
    </source>
</evidence>
<keyword evidence="8 15" id="KW-1133">Transmembrane helix</keyword>
<keyword evidence="16" id="KW-1185">Reference proteome</keyword>
<evidence type="ECO:0000256" key="10">
    <source>
        <dbReference type="ARBA" id="ARBA00023098"/>
    </source>
</evidence>
<comment type="similarity">
    <text evidence="2">Belongs to the glycosyltransferase 29 family.</text>
</comment>
<keyword evidence="5 15" id="KW-0812">Transmembrane</keyword>
<keyword evidence="4" id="KW-0808">Transferase</keyword>
<dbReference type="InterPro" id="IPR038578">
    <property type="entry name" value="GT29-like_sf"/>
</dbReference>
<keyword evidence="9" id="KW-0333">Golgi apparatus</keyword>
<keyword evidence="3" id="KW-0328">Glycosyltransferase</keyword>
<gene>
    <name evidence="17" type="primary">LOC100375887</name>
</gene>
<evidence type="ECO:0000256" key="4">
    <source>
        <dbReference type="ARBA" id="ARBA00022679"/>
    </source>
</evidence>
<evidence type="ECO:0000256" key="7">
    <source>
        <dbReference type="ARBA" id="ARBA00022981"/>
    </source>
</evidence>
<keyword evidence="13" id="KW-0325">Glycoprotein</keyword>
<dbReference type="RefSeq" id="XP_002739382.1">
    <property type="nucleotide sequence ID" value="XM_002739336.1"/>
</dbReference>
<evidence type="ECO:0000256" key="15">
    <source>
        <dbReference type="SAM" id="Phobius"/>
    </source>
</evidence>
<accession>A0ABM0GX98</accession>
<comment type="catalytic activity">
    <reaction evidence="14">
        <text>a ganglioside GM1b (d18:1(4E)) + CMP-N-acetyl-beta-neuraminate = a ganglioside GD1alpha (d18:1(4E)) + CMP + H(+)</text>
        <dbReference type="Rhea" id="RHEA:41968"/>
        <dbReference type="ChEBI" id="CHEBI:15378"/>
        <dbReference type="ChEBI" id="CHEBI:57812"/>
        <dbReference type="ChEBI" id="CHEBI:60377"/>
        <dbReference type="ChEBI" id="CHEBI:78568"/>
        <dbReference type="ChEBI" id="CHEBI:78569"/>
    </reaction>
    <physiologicalReaction direction="left-to-right" evidence="14">
        <dbReference type="Rhea" id="RHEA:41969"/>
    </physiologicalReaction>
</comment>
<dbReference type="GeneID" id="100375887"/>
<evidence type="ECO:0000256" key="8">
    <source>
        <dbReference type="ARBA" id="ARBA00022989"/>
    </source>
</evidence>
<dbReference type="PANTHER" id="PTHR45906">
    <property type="entry name" value="ALPHA-N-ACETYL-NEURAMINYL-2,3-BETA-GALACTOSYL-1, 3-N-ACETYL-GALACTOSAMINIDE ALPHA-2,6-SIALYLTRANSFERASE-LIKE"/>
    <property type="match status" value="1"/>
</dbReference>
<evidence type="ECO:0000256" key="1">
    <source>
        <dbReference type="ARBA" id="ARBA00004323"/>
    </source>
</evidence>
<comment type="subcellular location">
    <subcellularLocation>
        <location evidence="1">Golgi apparatus membrane</location>
        <topology evidence="1">Single-pass type II membrane protein</topology>
    </subcellularLocation>
</comment>
<reference evidence="17" key="1">
    <citation type="submission" date="2025-08" db="UniProtKB">
        <authorList>
            <consortium name="RefSeq"/>
        </authorList>
    </citation>
    <scope>IDENTIFICATION</scope>
    <source>
        <tissue evidence="17">Testes</tissue>
    </source>
</reference>
<dbReference type="CDD" id="cd23965">
    <property type="entry name" value="GT29_ST6GALNAC3_4_5_6"/>
    <property type="match status" value="1"/>
</dbReference>
<dbReference type="Gene3D" id="3.90.1480.20">
    <property type="entry name" value="Glycosyl transferase family 29"/>
    <property type="match status" value="1"/>
</dbReference>
<proteinExistence type="inferred from homology"/>
<evidence type="ECO:0000313" key="17">
    <source>
        <dbReference type="RefSeq" id="XP_002739382.1"/>
    </source>
</evidence>
<evidence type="ECO:0000256" key="14">
    <source>
        <dbReference type="ARBA" id="ARBA00043744"/>
    </source>
</evidence>
<evidence type="ECO:0000256" key="3">
    <source>
        <dbReference type="ARBA" id="ARBA00022676"/>
    </source>
</evidence>
<evidence type="ECO:0000256" key="12">
    <source>
        <dbReference type="ARBA" id="ARBA00023157"/>
    </source>
</evidence>
<evidence type="ECO:0000256" key="2">
    <source>
        <dbReference type="ARBA" id="ARBA00006003"/>
    </source>
</evidence>
<evidence type="ECO:0000256" key="6">
    <source>
        <dbReference type="ARBA" id="ARBA00022968"/>
    </source>
</evidence>
<dbReference type="PANTHER" id="PTHR45906:SF1">
    <property type="entry name" value="ALPHA-N-ACETYL-NEURAMINYL-2,3-BETA-GALACTOSYL-1, 3-N-ACETYL-GALACTOSAMINIDE ALPHA-2,6-SIALYLTRANSFERASE-LIKE"/>
    <property type="match status" value="1"/>
</dbReference>
<keyword evidence="11 15" id="KW-0472">Membrane</keyword>
<dbReference type="Pfam" id="PF00777">
    <property type="entry name" value="Glyco_transf_29"/>
    <property type="match status" value="1"/>
</dbReference>
<organism evidence="16 17">
    <name type="scientific">Saccoglossus kowalevskii</name>
    <name type="common">Acorn worm</name>
    <dbReference type="NCBI Taxonomy" id="10224"/>
    <lineage>
        <taxon>Eukaryota</taxon>
        <taxon>Metazoa</taxon>
        <taxon>Hemichordata</taxon>
        <taxon>Enteropneusta</taxon>
        <taxon>Harrimaniidae</taxon>
        <taxon>Saccoglossus</taxon>
    </lineage>
</organism>